<dbReference type="PANTHER" id="PTHR11803:SF39">
    <property type="entry name" value="2-IMINOBUTANOATE_2-IMINOPROPANOATE DEAMINASE"/>
    <property type="match status" value="1"/>
</dbReference>
<dbReference type="GO" id="GO:0019239">
    <property type="term" value="F:deaminase activity"/>
    <property type="evidence" value="ECO:0007669"/>
    <property type="project" value="TreeGrafter"/>
</dbReference>
<dbReference type="SUPFAM" id="SSF55298">
    <property type="entry name" value="YjgF-like"/>
    <property type="match status" value="1"/>
</dbReference>
<dbReference type="Pfam" id="PF01042">
    <property type="entry name" value="Ribonuc_L-PSP"/>
    <property type="match status" value="1"/>
</dbReference>
<dbReference type="GO" id="GO:0005739">
    <property type="term" value="C:mitochondrion"/>
    <property type="evidence" value="ECO:0007669"/>
    <property type="project" value="TreeGrafter"/>
</dbReference>
<name>A0AAD9AFT6_9PEZI</name>
<dbReference type="Proteomes" id="UP001243330">
    <property type="component" value="Unassembled WGS sequence"/>
</dbReference>
<dbReference type="InterPro" id="IPR006175">
    <property type="entry name" value="YjgF/YER057c/UK114"/>
</dbReference>
<dbReference type="GO" id="GO:0005829">
    <property type="term" value="C:cytosol"/>
    <property type="evidence" value="ECO:0007669"/>
    <property type="project" value="TreeGrafter"/>
</dbReference>
<organism evidence="1 2">
    <name type="scientific">Colletotrichum chrysophilum</name>
    <dbReference type="NCBI Taxonomy" id="1836956"/>
    <lineage>
        <taxon>Eukaryota</taxon>
        <taxon>Fungi</taxon>
        <taxon>Dikarya</taxon>
        <taxon>Ascomycota</taxon>
        <taxon>Pezizomycotina</taxon>
        <taxon>Sordariomycetes</taxon>
        <taxon>Hypocreomycetidae</taxon>
        <taxon>Glomerellales</taxon>
        <taxon>Glomerellaceae</taxon>
        <taxon>Colletotrichum</taxon>
        <taxon>Colletotrichum gloeosporioides species complex</taxon>
    </lineage>
</organism>
<gene>
    <name evidence="1" type="ORF">CCHR01_10523</name>
</gene>
<evidence type="ECO:0000313" key="2">
    <source>
        <dbReference type="Proteomes" id="UP001243330"/>
    </source>
</evidence>
<accession>A0AAD9AFT6</accession>
<dbReference type="EMBL" id="JAQOWY010000222">
    <property type="protein sequence ID" value="KAK1846837.1"/>
    <property type="molecule type" value="Genomic_DNA"/>
</dbReference>
<comment type="caution">
    <text evidence="1">The sequence shown here is derived from an EMBL/GenBank/DDBJ whole genome shotgun (WGS) entry which is preliminary data.</text>
</comment>
<dbReference type="PANTHER" id="PTHR11803">
    <property type="entry name" value="2-IMINOBUTANOATE/2-IMINOPROPANOATE DEAMINASE RIDA"/>
    <property type="match status" value="1"/>
</dbReference>
<dbReference type="AlphaFoldDB" id="A0AAD9AFT6"/>
<keyword evidence="2" id="KW-1185">Reference proteome</keyword>
<dbReference type="Gene3D" id="3.30.1330.40">
    <property type="entry name" value="RutC-like"/>
    <property type="match status" value="1"/>
</dbReference>
<dbReference type="InterPro" id="IPR035959">
    <property type="entry name" value="RutC-like_sf"/>
</dbReference>
<evidence type="ECO:0000313" key="1">
    <source>
        <dbReference type="EMBL" id="KAK1846837.1"/>
    </source>
</evidence>
<proteinExistence type="predicted"/>
<reference evidence="1" key="1">
    <citation type="submission" date="2023-01" db="EMBL/GenBank/DDBJ databases">
        <title>Colletotrichum chrysophilum M932 genome sequence.</title>
        <authorList>
            <person name="Baroncelli R."/>
        </authorList>
    </citation>
    <scope>NUCLEOTIDE SEQUENCE</scope>
    <source>
        <strain evidence="1">M932</strain>
    </source>
</reference>
<sequence length="148" mass="16617">MSHLTYYTYQGFGSDNLKSHAYNQAVRMENQIFISGQAKGGHDRVTGKHSRDIDEHIDQAFENVDFVLRDAGGKGWEQVFIVRSYHIHLTDEAQAAMVRNFKKWMPNHKALWTCVGVTRLGSDGMQVEIEVVAHDPEGAAAAKAKEQA</sequence>
<protein>
    <submittedName>
        <fullName evidence="1">L-psp endoribonuclease family</fullName>
    </submittedName>
</protein>